<evidence type="ECO:0000256" key="2">
    <source>
        <dbReference type="ARBA" id="ARBA00007165"/>
    </source>
</evidence>
<evidence type="ECO:0000256" key="5">
    <source>
        <dbReference type="ARBA" id="ARBA00023136"/>
    </source>
</evidence>
<keyword evidence="5 6" id="KW-0472">Membrane</keyword>
<feature type="transmembrane region" description="Helical" evidence="6">
    <location>
        <begin position="20"/>
        <end position="39"/>
    </location>
</feature>
<dbReference type="EMBL" id="JBHUHD010000001">
    <property type="protein sequence ID" value="MFD2139398.1"/>
    <property type="molecule type" value="Genomic_DNA"/>
</dbReference>
<protein>
    <recommendedName>
        <fullName evidence="6">SURF1-like protein</fullName>
    </recommendedName>
</protein>
<dbReference type="Proteomes" id="UP001597299">
    <property type="component" value="Unassembled WGS sequence"/>
</dbReference>
<proteinExistence type="inferred from homology"/>
<evidence type="ECO:0000313" key="8">
    <source>
        <dbReference type="Proteomes" id="UP001597299"/>
    </source>
</evidence>
<evidence type="ECO:0000256" key="1">
    <source>
        <dbReference type="ARBA" id="ARBA00004370"/>
    </source>
</evidence>
<dbReference type="PANTHER" id="PTHR23427">
    <property type="entry name" value="SURFEIT LOCUS PROTEIN"/>
    <property type="match status" value="1"/>
</dbReference>
<feature type="transmembrane region" description="Helical" evidence="6">
    <location>
        <begin position="217"/>
        <end position="237"/>
    </location>
</feature>
<dbReference type="PROSITE" id="PS50895">
    <property type="entry name" value="SURF1"/>
    <property type="match status" value="1"/>
</dbReference>
<name>A0ABW4YT86_9HYPH</name>
<evidence type="ECO:0000256" key="3">
    <source>
        <dbReference type="ARBA" id="ARBA00022692"/>
    </source>
</evidence>
<comment type="similarity">
    <text evidence="2 6">Belongs to the SURF1 family.</text>
</comment>
<reference evidence="8" key="1">
    <citation type="journal article" date="2019" name="Int. J. Syst. Evol. Microbiol.">
        <title>The Global Catalogue of Microorganisms (GCM) 10K type strain sequencing project: providing services to taxonomists for standard genome sequencing and annotation.</title>
        <authorList>
            <consortium name="The Broad Institute Genomics Platform"/>
            <consortium name="The Broad Institute Genome Sequencing Center for Infectious Disease"/>
            <person name="Wu L."/>
            <person name="Ma J."/>
        </authorList>
    </citation>
    <scope>NUCLEOTIDE SEQUENCE [LARGE SCALE GENOMIC DNA]</scope>
    <source>
        <strain evidence="8">CCM 7435</strain>
    </source>
</reference>
<dbReference type="Pfam" id="PF02104">
    <property type="entry name" value="SURF1"/>
    <property type="match status" value="1"/>
</dbReference>
<keyword evidence="3 6" id="KW-0812">Transmembrane</keyword>
<dbReference type="InterPro" id="IPR002994">
    <property type="entry name" value="Surf1/Shy1"/>
</dbReference>
<evidence type="ECO:0000313" key="7">
    <source>
        <dbReference type="EMBL" id="MFD2139398.1"/>
    </source>
</evidence>
<comment type="caution">
    <text evidence="7">The sequence shown here is derived from an EMBL/GenBank/DDBJ whole genome shotgun (WGS) entry which is preliminary data.</text>
</comment>
<accession>A0ABW4YT86</accession>
<dbReference type="CDD" id="cd06662">
    <property type="entry name" value="SURF1"/>
    <property type="match status" value="1"/>
</dbReference>
<dbReference type="RefSeq" id="WP_213352225.1">
    <property type="nucleotide sequence ID" value="NZ_JAHBGB010000019.1"/>
</dbReference>
<organism evidence="7 8">
    <name type="scientific">Ancylobacter oerskovii</name>
    <dbReference type="NCBI Taxonomy" id="459519"/>
    <lineage>
        <taxon>Bacteria</taxon>
        <taxon>Pseudomonadati</taxon>
        <taxon>Pseudomonadota</taxon>
        <taxon>Alphaproteobacteria</taxon>
        <taxon>Hyphomicrobiales</taxon>
        <taxon>Xanthobacteraceae</taxon>
        <taxon>Ancylobacter</taxon>
    </lineage>
</organism>
<dbReference type="InterPro" id="IPR045214">
    <property type="entry name" value="Surf1/Surf4"/>
</dbReference>
<sequence length="250" mass="26588">MSLPPLRADEHARPQAGKRVALLLACCVMATLFAGLGAWQVQRLFWKLDLIERVEARIHADPAEAPATASAADEYRRVRLAGHFLNDRETLVQAVTELGGGFWVLTPLVRDDGTTVLVNRGFVPPDRRDPASRAAGQVEAPVAVVGLLRLTEPGGGFLRHNDPAGERWYSRDVAAIAAARGLAGPVAPYFVDADATPVPGGMPVGGLTVVRFANNHFVYALTWFALAGMCVAAAVFLRRRPAGAGGVPAP</sequence>
<dbReference type="PANTHER" id="PTHR23427:SF2">
    <property type="entry name" value="SURFEIT LOCUS PROTEIN 1"/>
    <property type="match status" value="1"/>
</dbReference>
<keyword evidence="4 6" id="KW-1133">Transmembrane helix</keyword>
<gene>
    <name evidence="7" type="ORF">ACFSNC_03210</name>
</gene>
<keyword evidence="6" id="KW-1003">Cell membrane</keyword>
<comment type="subcellular location">
    <subcellularLocation>
        <location evidence="6">Cell membrane</location>
        <topology evidence="6">Multi-pass membrane protein</topology>
    </subcellularLocation>
    <subcellularLocation>
        <location evidence="1">Membrane</location>
    </subcellularLocation>
</comment>
<evidence type="ECO:0000256" key="4">
    <source>
        <dbReference type="ARBA" id="ARBA00022989"/>
    </source>
</evidence>
<evidence type="ECO:0000256" key="6">
    <source>
        <dbReference type="RuleBase" id="RU363076"/>
    </source>
</evidence>
<keyword evidence="8" id="KW-1185">Reference proteome</keyword>